<comment type="similarity">
    <text evidence="2">Belongs to the major facilitator superfamily.</text>
</comment>
<accession>A0A0C9VS49</accession>
<dbReference type="PANTHER" id="PTHR23501:SF102">
    <property type="entry name" value="DRUG TRANSPORTER, PUTATIVE (AFU_ORTHOLOGUE AFUA_3G08530)-RELATED"/>
    <property type="match status" value="1"/>
</dbReference>
<dbReference type="CDD" id="cd17502">
    <property type="entry name" value="MFS_Azr1_MDR_like"/>
    <property type="match status" value="1"/>
</dbReference>
<keyword evidence="3" id="KW-0813">Transport</keyword>
<feature type="transmembrane region" description="Helical" evidence="9">
    <location>
        <begin position="233"/>
        <end position="255"/>
    </location>
</feature>
<dbReference type="GO" id="GO:0005886">
    <property type="term" value="C:plasma membrane"/>
    <property type="evidence" value="ECO:0007669"/>
    <property type="project" value="UniProtKB-SubCell"/>
</dbReference>
<feature type="region of interest" description="Disordered" evidence="8">
    <location>
        <begin position="568"/>
        <end position="608"/>
    </location>
</feature>
<feature type="transmembrane region" description="Helical" evidence="9">
    <location>
        <begin position="400"/>
        <end position="423"/>
    </location>
</feature>
<dbReference type="HOGENOM" id="CLU_000960_22_0_1"/>
<protein>
    <recommendedName>
        <fullName evidence="10">Major facilitator superfamily (MFS) profile domain-containing protein</fullName>
    </recommendedName>
</protein>
<evidence type="ECO:0000256" key="4">
    <source>
        <dbReference type="ARBA" id="ARBA00022475"/>
    </source>
</evidence>
<feature type="transmembrane region" description="Helical" evidence="9">
    <location>
        <begin position="267"/>
        <end position="287"/>
    </location>
</feature>
<keyword evidence="6 9" id="KW-1133">Transmembrane helix</keyword>
<dbReference type="PRINTS" id="PR01036">
    <property type="entry name" value="TCRTETB"/>
</dbReference>
<dbReference type="GO" id="GO:0022857">
    <property type="term" value="F:transmembrane transporter activity"/>
    <property type="evidence" value="ECO:0007669"/>
    <property type="project" value="InterPro"/>
</dbReference>
<keyword evidence="5 9" id="KW-0812">Transmembrane</keyword>
<evidence type="ECO:0000256" key="5">
    <source>
        <dbReference type="ARBA" id="ARBA00022692"/>
    </source>
</evidence>
<dbReference type="PANTHER" id="PTHR23501">
    <property type="entry name" value="MAJOR FACILITATOR SUPERFAMILY"/>
    <property type="match status" value="1"/>
</dbReference>
<feature type="transmembrane region" description="Helical" evidence="9">
    <location>
        <begin position="308"/>
        <end position="331"/>
    </location>
</feature>
<proteinExistence type="inferred from homology"/>
<dbReference type="PROSITE" id="PS50850">
    <property type="entry name" value="MFS"/>
    <property type="match status" value="1"/>
</dbReference>
<dbReference type="Proteomes" id="UP000054279">
    <property type="component" value="Unassembled WGS sequence"/>
</dbReference>
<evidence type="ECO:0000256" key="6">
    <source>
        <dbReference type="ARBA" id="ARBA00022989"/>
    </source>
</evidence>
<dbReference type="Pfam" id="PF07690">
    <property type="entry name" value="MFS_1"/>
    <property type="match status" value="1"/>
</dbReference>
<keyword evidence="4" id="KW-1003">Cell membrane</keyword>
<feature type="transmembrane region" description="Helical" evidence="9">
    <location>
        <begin position="111"/>
        <end position="137"/>
    </location>
</feature>
<comment type="subcellular location">
    <subcellularLocation>
        <location evidence="1">Cell membrane</location>
        <topology evidence="1">Multi-pass membrane protein</topology>
    </subcellularLocation>
</comment>
<keyword evidence="7 9" id="KW-0472">Membrane</keyword>
<evidence type="ECO:0000313" key="12">
    <source>
        <dbReference type="Proteomes" id="UP000054279"/>
    </source>
</evidence>
<evidence type="ECO:0000256" key="1">
    <source>
        <dbReference type="ARBA" id="ARBA00004651"/>
    </source>
</evidence>
<dbReference type="InterPro" id="IPR004638">
    <property type="entry name" value="EmrB-like"/>
</dbReference>
<dbReference type="OrthoDB" id="10021397at2759"/>
<evidence type="ECO:0000256" key="3">
    <source>
        <dbReference type="ARBA" id="ARBA00022448"/>
    </source>
</evidence>
<feature type="compositionally biased region" description="Basic and acidic residues" evidence="8">
    <location>
        <begin position="568"/>
        <end position="585"/>
    </location>
</feature>
<dbReference type="NCBIfam" id="TIGR00711">
    <property type="entry name" value="efflux_EmrB"/>
    <property type="match status" value="1"/>
</dbReference>
<dbReference type="Gene3D" id="1.20.1720.10">
    <property type="entry name" value="Multidrug resistance protein D"/>
    <property type="match status" value="1"/>
</dbReference>
<sequence length="608" mass="65700">MSDIAAIDEKAANEDVPQVQQEKKKPGAEWKAHEQHVLPHNNIPLVFFGLMMTTFLAALDQTIVSTALPTIVEELGGGKEYSWVGSAYLLAASALSPLYGKLSDMIGRKPILFGCIVVFLIGSALCGAAKTMTWLVVCRAVQGLGGGGIIQMVQITIADIVTLEERGKYGGFIGATWGIASVVGPLLGGVLTDHVSWRWCFWINLPTGGVAGAILFIFLNLNPHQGRTLREHVSDFDFLGLFMIVGGVVCLLIGFNNSESGWNTPSTIALLVVGCALLFGSAINEYYTKRSPIIPPRIFKTRTTGLTLGTVFIHGFCFFAATFYLPLYYQVLGASATGSGVRMLPFSLGASVLSAVTGIIISRLGDYRYVMWFSFFIMTLGFGLMIMLDDQTSVALKEVLPLIAAIGTGGLFQAPLICLQAAMPLKDVATSTSTMILLRTIGGTIGISVGQAIWSSELRKRIAKIPNFNIDTSPAALTQSVPTLKNIQPAAVRQMVLHAYTKSIATIWIVDTPLLFVAFIMILFIRKYTLKRIIVRKAKDDKGGAATPDEEIVAASAAIPVVEGQERDIEKGEVHEAHDGKRENSLSEDGELTIGDSDKGKYDIEERK</sequence>
<feature type="transmembrane region" description="Helical" evidence="9">
    <location>
        <begin position="505"/>
        <end position="525"/>
    </location>
</feature>
<evidence type="ECO:0000313" key="11">
    <source>
        <dbReference type="EMBL" id="KIJ41235.1"/>
    </source>
</evidence>
<feature type="transmembrane region" description="Helical" evidence="9">
    <location>
        <begin position="369"/>
        <end position="388"/>
    </location>
</feature>
<dbReference type="EMBL" id="KN837138">
    <property type="protein sequence ID" value="KIJ41235.1"/>
    <property type="molecule type" value="Genomic_DNA"/>
</dbReference>
<feature type="transmembrane region" description="Helical" evidence="9">
    <location>
        <begin position="201"/>
        <end position="221"/>
    </location>
</feature>
<gene>
    <name evidence="11" type="ORF">M422DRAFT_68286</name>
</gene>
<evidence type="ECO:0000256" key="8">
    <source>
        <dbReference type="SAM" id="MobiDB-lite"/>
    </source>
</evidence>
<feature type="transmembrane region" description="Helical" evidence="9">
    <location>
        <begin position="343"/>
        <end position="362"/>
    </location>
</feature>
<feature type="transmembrane region" description="Helical" evidence="9">
    <location>
        <begin position="169"/>
        <end position="189"/>
    </location>
</feature>
<evidence type="ECO:0000256" key="7">
    <source>
        <dbReference type="ARBA" id="ARBA00023136"/>
    </source>
</evidence>
<dbReference type="InterPro" id="IPR020846">
    <property type="entry name" value="MFS_dom"/>
</dbReference>
<dbReference type="InterPro" id="IPR011701">
    <property type="entry name" value="MFS"/>
</dbReference>
<keyword evidence="12" id="KW-1185">Reference proteome</keyword>
<feature type="transmembrane region" description="Helical" evidence="9">
    <location>
        <begin position="45"/>
        <end position="69"/>
    </location>
</feature>
<dbReference type="SUPFAM" id="SSF103473">
    <property type="entry name" value="MFS general substrate transporter"/>
    <property type="match status" value="1"/>
</dbReference>
<name>A0A0C9VS49_SPHS4</name>
<evidence type="ECO:0000259" key="10">
    <source>
        <dbReference type="PROSITE" id="PS50850"/>
    </source>
</evidence>
<reference evidence="11 12" key="1">
    <citation type="submission" date="2014-06" db="EMBL/GenBank/DDBJ databases">
        <title>Evolutionary Origins and Diversification of the Mycorrhizal Mutualists.</title>
        <authorList>
            <consortium name="DOE Joint Genome Institute"/>
            <consortium name="Mycorrhizal Genomics Consortium"/>
            <person name="Kohler A."/>
            <person name="Kuo A."/>
            <person name="Nagy L.G."/>
            <person name="Floudas D."/>
            <person name="Copeland A."/>
            <person name="Barry K.W."/>
            <person name="Cichocki N."/>
            <person name="Veneault-Fourrey C."/>
            <person name="LaButti K."/>
            <person name="Lindquist E.A."/>
            <person name="Lipzen A."/>
            <person name="Lundell T."/>
            <person name="Morin E."/>
            <person name="Murat C."/>
            <person name="Riley R."/>
            <person name="Ohm R."/>
            <person name="Sun H."/>
            <person name="Tunlid A."/>
            <person name="Henrissat B."/>
            <person name="Grigoriev I.V."/>
            <person name="Hibbett D.S."/>
            <person name="Martin F."/>
        </authorList>
    </citation>
    <scope>NUCLEOTIDE SEQUENCE [LARGE SCALE GENOMIC DNA]</scope>
    <source>
        <strain evidence="11 12">SS14</strain>
    </source>
</reference>
<evidence type="ECO:0000256" key="9">
    <source>
        <dbReference type="SAM" id="Phobius"/>
    </source>
</evidence>
<feature type="domain" description="Major facilitator superfamily (MFS) profile" evidence="10">
    <location>
        <begin position="46"/>
        <end position="530"/>
    </location>
</feature>
<feature type="transmembrane region" description="Helical" evidence="9">
    <location>
        <begin position="435"/>
        <end position="454"/>
    </location>
</feature>
<dbReference type="FunFam" id="1.20.1720.10:FF:000013">
    <property type="entry name" value="Related to multidrug resistance proteins"/>
    <property type="match status" value="1"/>
</dbReference>
<organism evidence="11 12">
    <name type="scientific">Sphaerobolus stellatus (strain SS14)</name>
    <dbReference type="NCBI Taxonomy" id="990650"/>
    <lineage>
        <taxon>Eukaryota</taxon>
        <taxon>Fungi</taxon>
        <taxon>Dikarya</taxon>
        <taxon>Basidiomycota</taxon>
        <taxon>Agaricomycotina</taxon>
        <taxon>Agaricomycetes</taxon>
        <taxon>Phallomycetidae</taxon>
        <taxon>Geastrales</taxon>
        <taxon>Sphaerobolaceae</taxon>
        <taxon>Sphaerobolus</taxon>
    </lineage>
</organism>
<dbReference type="AlphaFoldDB" id="A0A0C9VS49"/>
<dbReference type="Gene3D" id="1.20.1250.20">
    <property type="entry name" value="MFS general substrate transporter like domains"/>
    <property type="match status" value="1"/>
</dbReference>
<feature type="region of interest" description="Disordered" evidence="8">
    <location>
        <begin position="1"/>
        <end position="23"/>
    </location>
</feature>
<feature type="compositionally biased region" description="Basic and acidic residues" evidence="8">
    <location>
        <begin position="596"/>
        <end position="608"/>
    </location>
</feature>
<feature type="transmembrane region" description="Helical" evidence="9">
    <location>
        <begin position="81"/>
        <end position="99"/>
    </location>
</feature>
<dbReference type="InterPro" id="IPR036259">
    <property type="entry name" value="MFS_trans_sf"/>
</dbReference>
<evidence type="ECO:0000256" key="2">
    <source>
        <dbReference type="ARBA" id="ARBA00008335"/>
    </source>
</evidence>